<comment type="cofactor">
    <cofactor evidence="1">
        <name>Mn(2+)</name>
        <dbReference type="ChEBI" id="CHEBI:29035"/>
    </cofactor>
</comment>
<proteinExistence type="evidence at transcript level"/>
<feature type="transmembrane region" description="Helical" evidence="18">
    <location>
        <begin position="155"/>
        <end position="172"/>
    </location>
</feature>
<dbReference type="PANTHER" id="PTHR15362">
    <property type="entry name" value="PHOSPHATIDYLINOSITOL SYNTHASE"/>
    <property type="match status" value="1"/>
</dbReference>
<feature type="transmembrane region" description="Helical" evidence="18">
    <location>
        <begin position="178"/>
        <end position="196"/>
    </location>
</feature>
<dbReference type="Pfam" id="PF01066">
    <property type="entry name" value="CDP-OH_P_transf"/>
    <property type="match status" value="1"/>
</dbReference>
<evidence type="ECO:0000256" key="4">
    <source>
        <dbReference type="ARBA" id="ARBA00010441"/>
    </source>
</evidence>
<reference evidence="19" key="1">
    <citation type="submission" date="2010-03" db="EMBL/GenBank/DDBJ databases">
        <title>Atlantic Lepeophtheirus salmonis ESTs and full-length cDNAs.</title>
        <authorList>
            <person name="Yasuike M."/>
            <person name="von Schalburg K."/>
            <person name="Cooper G."/>
            <person name="Leong J."/>
            <person name="Nilsen F."/>
            <person name="Jones S.R.M."/>
            <person name="Koop B.F."/>
        </authorList>
    </citation>
    <scope>NUCLEOTIDE SEQUENCE</scope>
    <source>
        <strain evidence="19">Atlantic form</strain>
        <tissue evidence="19">Mixed tissue</tissue>
    </source>
</reference>
<dbReference type="PANTHER" id="PTHR15362:SF4">
    <property type="entry name" value="CDP-DIACYLGLYCEROL--INOSITOL 3-PHOSPHATIDYLTRANSFERASE"/>
    <property type="match status" value="1"/>
</dbReference>
<dbReference type="Gene3D" id="1.20.120.1760">
    <property type="match status" value="1"/>
</dbReference>
<keyword evidence="9" id="KW-0479">Metal-binding</keyword>
<evidence type="ECO:0000256" key="14">
    <source>
        <dbReference type="ARBA" id="ARBA00023209"/>
    </source>
</evidence>
<sequence length="224" mass="25337">MSGSNQEPCSLDCLLKTKNVFLFIPNLIGCTRIFLLIISIAVMQSHYILCATCYGLSAALDMVDGYAARKFNQCSRLGALLDMLTDRCGTMALVFTLGIFYPSYSFFLSLSSIIDISMHWIHCHVSVVRGQTSHKSGMDKSLPFILRFYYENKTFLTYMCFMNEAFYGSLYVSYFTSGYFYFFYIAAAVTFPFALLKSGLALLQGYYAALEVVQIDSQERNKNS</sequence>
<accession>D3PIB4</accession>
<evidence type="ECO:0000256" key="6">
    <source>
        <dbReference type="ARBA" id="ARBA00022516"/>
    </source>
</evidence>
<evidence type="ECO:0000256" key="15">
    <source>
        <dbReference type="ARBA" id="ARBA00023264"/>
    </source>
</evidence>
<dbReference type="OrthoDB" id="10251079at2759"/>
<dbReference type="GO" id="GO:0046872">
    <property type="term" value="F:metal ion binding"/>
    <property type="evidence" value="ECO:0007669"/>
    <property type="project" value="UniProtKB-KW"/>
</dbReference>
<keyword evidence="15 16" id="KW-1208">Phospholipid metabolism</keyword>
<protein>
    <recommendedName>
        <fullName evidence="5 16">CDP-diacylglycerol--inositol 3-phosphatidyltransferase</fullName>
        <ecNumber evidence="5 16">2.7.8.11</ecNumber>
    </recommendedName>
</protein>
<evidence type="ECO:0000256" key="13">
    <source>
        <dbReference type="ARBA" id="ARBA00023136"/>
    </source>
</evidence>
<dbReference type="InterPro" id="IPR043130">
    <property type="entry name" value="CDP-OH_PTrfase_TM_dom"/>
</dbReference>
<dbReference type="PIRSF" id="PIRSF000848">
    <property type="entry name" value="CDP_diag_ino_3_P"/>
    <property type="match status" value="1"/>
</dbReference>
<evidence type="ECO:0000256" key="1">
    <source>
        <dbReference type="ARBA" id="ARBA00001936"/>
    </source>
</evidence>
<comment type="cofactor">
    <cofactor evidence="2">
        <name>Mg(2+)</name>
        <dbReference type="ChEBI" id="CHEBI:18420"/>
    </cofactor>
</comment>
<evidence type="ECO:0000256" key="12">
    <source>
        <dbReference type="ARBA" id="ARBA00023098"/>
    </source>
</evidence>
<evidence type="ECO:0000256" key="5">
    <source>
        <dbReference type="ARBA" id="ARBA00013212"/>
    </source>
</evidence>
<dbReference type="InterPro" id="IPR014387">
    <property type="entry name" value="CDP_diag_ino_3_P_euk"/>
</dbReference>
<evidence type="ECO:0000256" key="7">
    <source>
        <dbReference type="ARBA" id="ARBA00022679"/>
    </source>
</evidence>
<comment type="subcellular location">
    <subcellularLocation>
        <location evidence="3">Membrane</location>
        <topology evidence="3">Multi-pass membrane protein</topology>
    </subcellularLocation>
</comment>
<evidence type="ECO:0000256" key="3">
    <source>
        <dbReference type="ARBA" id="ARBA00004141"/>
    </source>
</evidence>
<evidence type="ECO:0000256" key="16">
    <source>
        <dbReference type="PIRNR" id="PIRNR000848"/>
    </source>
</evidence>
<organism evidence="19">
    <name type="scientific">Lepeophtheirus salmonis</name>
    <name type="common">Salmon louse</name>
    <name type="synonym">Caligus salmonis</name>
    <dbReference type="NCBI Taxonomy" id="72036"/>
    <lineage>
        <taxon>Eukaryota</taxon>
        <taxon>Metazoa</taxon>
        <taxon>Ecdysozoa</taxon>
        <taxon>Arthropoda</taxon>
        <taxon>Crustacea</taxon>
        <taxon>Multicrustacea</taxon>
        <taxon>Hexanauplia</taxon>
        <taxon>Copepoda</taxon>
        <taxon>Siphonostomatoida</taxon>
        <taxon>Caligidae</taxon>
        <taxon>Lepeophtheirus</taxon>
    </lineage>
</organism>
<keyword evidence="11 18" id="KW-1133">Transmembrane helix</keyword>
<comment type="catalytic activity">
    <reaction evidence="16">
        <text>a CDP-1,2-diacyl-sn-glycerol + myo-inositol = a 1,2-diacyl-sn-glycero-3-phospho-(1D-myo-inositol) + CMP + H(+)</text>
        <dbReference type="Rhea" id="RHEA:11580"/>
        <dbReference type="ChEBI" id="CHEBI:15378"/>
        <dbReference type="ChEBI" id="CHEBI:17268"/>
        <dbReference type="ChEBI" id="CHEBI:57880"/>
        <dbReference type="ChEBI" id="CHEBI:58332"/>
        <dbReference type="ChEBI" id="CHEBI:60377"/>
        <dbReference type="EC" id="2.7.8.11"/>
    </reaction>
</comment>
<keyword evidence="12 16" id="KW-0443">Lipid metabolism</keyword>
<gene>
    <name evidence="19" type="primary">CDIPT</name>
</gene>
<evidence type="ECO:0000256" key="17">
    <source>
        <dbReference type="RuleBase" id="RU003750"/>
    </source>
</evidence>
<dbReference type="PROSITE" id="PS00379">
    <property type="entry name" value="CDP_ALCOHOL_P_TRANSF"/>
    <property type="match status" value="1"/>
</dbReference>
<name>D3PIB4_LEPSM</name>
<dbReference type="GO" id="GO:0016020">
    <property type="term" value="C:membrane"/>
    <property type="evidence" value="ECO:0007669"/>
    <property type="project" value="UniProtKB-SubCell"/>
</dbReference>
<dbReference type="AlphaFoldDB" id="D3PIB4"/>
<evidence type="ECO:0000256" key="8">
    <source>
        <dbReference type="ARBA" id="ARBA00022692"/>
    </source>
</evidence>
<keyword evidence="13 16" id="KW-0472">Membrane</keyword>
<keyword evidence="7 16" id="KW-0808">Transferase</keyword>
<dbReference type="GO" id="GO:0003881">
    <property type="term" value="F:CDP-diacylglycerol-inositol 3-phosphatidyltransferase activity"/>
    <property type="evidence" value="ECO:0007669"/>
    <property type="project" value="UniProtKB-UniRule"/>
</dbReference>
<keyword evidence="10" id="KW-0460">Magnesium</keyword>
<dbReference type="EMBL" id="BT121370">
    <property type="protein sequence ID" value="ADD38300.1"/>
    <property type="molecule type" value="mRNA"/>
</dbReference>
<evidence type="ECO:0000256" key="11">
    <source>
        <dbReference type="ARBA" id="ARBA00022989"/>
    </source>
</evidence>
<evidence type="ECO:0000313" key="19">
    <source>
        <dbReference type="EMBL" id="ADD38300.1"/>
    </source>
</evidence>
<dbReference type="GO" id="GO:0005794">
    <property type="term" value="C:Golgi apparatus"/>
    <property type="evidence" value="ECO:0007669"/>
    <property type="project" value="TreeGrafter"/>
</dbReference>
<feature type="transmembrane region" description="Helical" evidence="18">
    <location>
        <begin position="20"/>
        <end position="40"/>
    </location>
</feature>
<comment type="similarity">
    <text evidence="4 16 17">Belongs to the CDP-alcohol phosphatidyltransferase class-I family.</text>
</comment>
<evidence type="ECO:0000256" key="9">
    <source>
        <dbReference type="ARBA" id="ARBA00022723"/>
    </source>
</evidence>
<evidence type="ECO:0000256" key="10">
    <source>
        <dbReference type="ARBA" id="ARBA00022842"/>
    </source>
</evidence>
<evidence type="ECO:0000256" key="2">
    <source>
        <dbReference type="ARBA" id="ARBA00001946"/>
    </source>
</evidence>
<keyword evidence="6 16" id="KW-0444">Lipid biosynthesis</keyword>
<dbReference type="EC" id="2.7.8.11" evidence="5 16"/>
<keyword evidence="8 18" id="KW-0812">Transmembrane</keyword>
<dbReference type="InterPro" id="IPR048254">
    <property type="entry name" value="CDP_ALCOHOL_P_TRANSF_CS"/>
</dbReference>
<dbReference type="GO" id="GO:0006661">
    <property type="term" value="P:phosphatidylinositol biosynthetic process"/>
    <property type="evidence" value="ECO:0007669"/>
    <property type="project" value="TreeGrafter"/>
</dbReference>
<dbReference type="InterPro" id="IPR000462">
    <property type="entry name" value="CDP-OH_P_trans"/>
</dbReference>
<keyword evidence="14 16" id="KW-0594">Phospholipid biosynthesis</keyword>
<evidence type="ECO:0000256" key="18">
    <source>
        <dbReference type="SAM" id="Phobius"/>
    </source>
</evidence>